<reference evidence="1 2" key="1">
    <citation type="journal article" date="2014" name="Genome Biol. Evol.">
        <title>The secreted proteins of Achlya hypogyna and Thraustotheca clavata identify the ancestral oomycete secretome and reveal gene acquisitions by horizontal gene transfer.</title>
        <authorList>
            <person name="Misner I."/>
            <person name="Blouin N."/>
            <person name="Leonard G."/>
            <person name="Richards T.A."/>
            <person name="Lane C.E."/>
        </authorList>
    </citation>
    <scope>NUCLEOTIDE SEQUENCE [LARGE SCALE GENOMIC DNA]</scope>
    <source>
        <strain evidence="1 2">ATCC 34112</strain>
    </source>
</reference>
<organism evidence="1 2">
    <name type="scientific">Thraustotheca clavata</name>
    <dbReference type="NCBI Taxonomy" id="74557"/>
    <lineage>
        <taxon>Eukaryota</taxon>
        <taxon>Sar</taxon>
        <taxon>Stramenopiles</taxon>
        <taxon>Oomycota</taxon>
        <taxon>Saprolegniomycetes</taxon>
        <taxon>Saprolegniales</taxon>
        <taxon>Achlyaceae</taxon>
        <taxon>Thraustotheca</taxon>
    </lineage>
</organism>
<dbReference type="SUPFAM" id="SSF57850">
    <property type="entry name" value="RING/U-box"/>
    <property type="match status" value="1"/>
</dbReference>
<evidence type="ECO:0000313" key="2">
    <source>
        <dbReference type="Proteomes" id="UP000243217"/>
    </source>
</evidence>
<sequence>MLSPARTPPRLSRLRLLISPPHTSTLLVEEIEFQPLELTHFECQLCCETFEVEFLSERRHQQCLKSVCKVCLSAYINAKCSLKSLAALPCPICDIPIDLVDWKDILSYNSSAYELLITKISASCASFCPQCSGLLLTSIQPAPTSWWSKLSDKYEELSSECVDFNDGNRTAAELVDYVVNTFGPLTPDIFPTMYQWMTNSDRLFAFIMTRRRLVCAYNYRFVCCKYPSPLLHLHESAPAERTSRGRQFVASLKAQFSQKFAHNDA</sequence>
<keyword evidence="2" id="KW-1185">Reference proteome</keyword>
<protein>
    <recommendedName>
        <fullName evidence="3">RING-type domain-containing protein</fullName>
    </recommendedName>
</protein>
<comment type="caution">
    <text evidence="1">The sequence shown here is derived from an EMBL/GenBank/DDBJ whole genome shotgun (WGS) entry which is preliminary data.</text>
</comment>
<dbReference type="Proteomes" id="UP000243217">
    <property type="component" value="Unassembled WGS sequence"/>
</dbReference>
<name>A0A1V9ZHI5_9STRA</name>
<proteinExistence type="predicted"/>
<evidence type="ECO:0000313" key="1">
    <source>
        <dbReference type="EMBL" id="OQR97448.1"/>
    </source>
</evidence>
<dbReference type="OrthoDB" id="10317127at2759"/>
<evidence type="ECO:0008006" key="3">
    <source>
        <dbReference type="Google" id="ProtNLM"/>
    </source>
</evidence>
<dbReference type="EMBL" id="JNBS01001910">
    <property type="protein sequence ID" value="OQR97448.1"/>
    <property type="molecule type" value="Genomic_DNA"/>
</dbReference>
<accession>A0A1V9ZHI5</accession>
<gene>
    <name evidence="1" type="ORF">THRCLA_06949</name>
</gene>
<dbReference type="AlphaFoldDB" id="A0A1V9ZHI5"/>